<accession>A0A381R0Z6</accession>
<protein>
    <submittedName>
        <fullName evidence="1">Uncharacterized protein</fullName>
    </submittedName>
</protein>
<dbReference type="EMBL" id="UINC01001546">
    <property type="protein sequence ID" value="SUZ83333.1"/>
    <property type="molecule type" value="Genomic_DNA"/>
</dbReference>
<evidence type="ECO:0000313" key="1">
    <source>
        <dbReference type="EMBL" id="SUZ83333.1"/>
    </source>
</evidence>
<reference evidence="1" key="1">
    <citation type="submission" date="2018-05" db="EMBL/GenBank/DDBJ databases">
        <authorList>
            <person name="Lanie J.A."/>
            <person name="Ng W.-L."/>
            <person name="Kazmierczak K.M."/>
            <person name="Andrzejewski T.M."/>
            <person name="Davidsen T.M."/>
            <person name="Wayne K.J."/>
            <person name="Tettelin H."/>
            <person name="Glass J.I."/>
            <person name="Rusch D."/>
            <person name="Podicherti R."/>
            <person name="Tsui H.-C.T."/>
            <person name="Winkler M.E."/>
        </authorList>
    </citation>
    <scope>NUCLEOTIDE SEQUENCE</scope>
</reference>
<name>A0A381R0Z6_9ZZZZ</name>
<proteinExistence type="predicted"/>
<dbReference type="AlphaFoldDB" id="A0A381R0Z6"/>
<organism evidence="1">
    <name type="scientific">marine metagenome</name>
    <dbReference type="NCBI Taxonomy" id="408172"/>
    <lineage>
        <taxon>unclassified sequences</taxon>
        <taxon>metagenomes</taxon>
        <taxon>ecological metagenomes</taxon>
    </lineage>
</organism>
<sequence>MTKNTGRYLAIPLGISKANGFPAYPHPQIMKGHSTIALNSIVRANPGAAAAARRSARDAGKQVGQWLEEAIAEKQKRQKGEEDITKAGLLRNWKSAQRTCTTCSTGRDRGERIYTRVT</sequence>
<gene>
    <name evidence="1" type="ORF">METZ01_LOCUS36187</name>
</gene>